<comment type="caution">
    <text evidence="2">The sequence shown here is derived from an EMBL/GenBank/DDBJ whole genome shotgun (WGS) entry which is preliminary data.</text>
</comment>
<feature type="domain" description="Restriction endonuclease type IV Mrr" evidence="1">
    <location>
        <begin position="12"/>
        <end position="50"/>
    </location>
</feature>
<evidence type="ECO:0000313" key="2">
    <source>
        <dbReference type="EMBL" id="MQT05395.1"/>
    </source>
</evidence>
<dbReference type="RefSeq" id="WP_153526788.1">
    <property type="nucleotide sequence ID" value="NZ_JBEPDZ010000024.1"/>
</dbReference>
<dbReference type="GO" id="GO:0003677">
    <property type="term" value="F:DNA binding"/>
    <property type="evidence" value="ECO:0007669"/>
    <property type="project" value="InterPro"/>
</dbReference>
<dbReference type="Pfam" id="PF04471">
    <property type="entry name" value="Mrr_cat"/>
    <property type="match status" value="1"/>
</dbReference>
<proteinExistence type="predicted"/>
<keyword evidence="3" id="KW-1185">Reference proteome</keyword>
<gene>
    <name evidence="2" type="ORF">FF041_36480</name>
</gene>
<keyword evidence="2" id="KW-0378">Hydrolase</keyword>
<keyword evidence="2" id="KW-0255">Endonuclease</keyword>
<protein>
    <submittedName>
        <fullName evidence="2">Restriction endonuclease</fullName>
    </submittedName>
</protein>
<dbReference type="GO" id="GO:0004519">
    <property type="term" value="F:endonuclease activity"/>
    <property type="evidence" value="ECO:0007669"/>
    <property type="project" value="UniProtKB-KW"/>
</dbReference>
<evidence type="ECO:0000313" key="3">
    <source>
        <dbReference type="Proteomes" id="UP000419138"/>
    </source>
</evidence>
<organism evidence="2 3">
    <name type="scientific">Streptomyces jumonjinensis</name>
    <dbReference type="NCBI Taxonomy" id="1945"/>
    <lineage>
        <taxon>Bacteria</taxon>
        <taxon>Bacillati</taxon>
        <taxon>Actinomycetota</taxon>
        <taxon>Actinomycetes</taxon>
        <taxon>Kitasatosporales</taxon>
        <taxon>Streptomycetaceae</taxon>
        <taxon>Streptomyces</taxon>
    </lineage>
</organism>
<sequence>MSRSSTERPAPEHRATVALMVTNARYTKQARVFASKHDITLINADGLRHLSEYGDSMRGRITPHSGDAP</sequence>
<name>A0A646KT31_STRJU</name>
<dbReference type="InterPro" id="IPR007560">
    <property type="entry name" value="Restrct_endonuc_IV_Mrr"/>
</dbReference>
<dbReference type="Proteomes" id="UP000419138">
    <property type="component" value="Unassembled WGS sequence"/>
</dbReference>
<evidence type="ECO:0000259" key="1">
    <source>
        <dbReference type="Pfam" id="PF04471"/>
    </source>
</evidence>
<dbReference type="EMBL" id="VCLA01000201">
    <property type="protein sequence ID" value="MQT05395.1"/>
    <property type="molecule type" value="Genomic_DNA"/>
</dbReference>
<reference evidence="2 3" key="1">
    <citation type="submission" date="2019-05" db="EMBL/GenBank/DDBJ databases">
        <title>Comparative genomics and metabolomics analyses of clavulanic acid producing Streptomyces species provides insight into specialized metabolism and evolution of beta-lactam biosynthetic gene clusters.</title>
        <authorList>
            <person name="Moore M.A."/>
            <person name="Cruz-Morales P."/>
            <person name="Barona Gomez F."/>
            <person name="Kapil T."/>
        </authorList>
    </citation>
    <scope>NUCLEOTIDE SEQUENCE [LARGE SCALE GENOMIC DNA]</scope>
    <source>
        <strain evidence="2 3">NRRL 5741</strain>
    </source>
</reference>
<accession>A0A646KT31</accession>
<dbReference type="GO" id="GO:0009307">
    <property type="term" value="P:DNA restriction-modification system"/>
    <property type="evidence" value="ECO:0007669"/>
    <property type="project" value="InterPro"/>
</dbReference>
<dbReference type="AlphaFoldDB" id="A0A646KT31"/>
<keyword evidence="2" id="KW-0540">Nuclease</keyword>